<dbReference type="KEGG" id="mbd:MEBOL_003054"/>
<name>A0A250ICM1_9BACT</name>
<dbReference type="EMBL" id="CP022163">
    <property type="protein sequence ID" value="ATB29599.1"/>
    <property type="molecule type" value="Genomic_DNA"/>
</dbReference>
<dbReference type="AlphaFoldDB" id="A0A250ICM1"/>
<feature type="region of interest" description="Disordered" evidence="2">
    <location>
        <begin position="101"/>
        <end position="171"/>
    </location>
</feature>
<reference evidence="3 4" key="1">
    <citation type="submission" date="2017-06" db="EMBL/GenBank/DDBJ databases">
        <authorList>
            <person name="Kim H.J."/>
            <person name="Triplett B.A."/>
        </authorList>
    </citation>
    <scope>NUCLEOTIDE SEQUENCE [LARGE SCALE GENOMIC DNA]</scope>
    <source>
        <strain evidence="3 4">DSM 14713</strain>
    </source>
</reference>
<accession>A0A250ICM1</accession>
<gene>
    <name evidence="3" type="ORF">MEBOL_003054</name>
</gene>
<evidence type="ECO:0000256" key="1">
    <source>
        <dbReference type="SAM" id="Coils"/>
    </source>
</evidence>
<protein>
    <recommendedName>
        <fullName evidence="5">Molecular chaperone DnaJ</fullName>
    </recommendedName>
</protein>
<evidence type="ECO:0000313" key="4">
    <source>
        <dbReference type="Proteomes" id="UP000217289"/>
    </source>
</evidence>
<feature type="coiled-coil region" evidence="1">
    <location>
        <begin position="240"/>
        <end position="267"/>
    </location>
</feature>
<keyword evidence="4" id="KW-1185">Reference proteome</keyword>
<evidence type="ECO:0000256" key="2">
    <source>
        <dbReference type="SAM" id="MobiDB-lite"/>
    </source>
</evidence>
<evidence type="ECO:0000313" key="3">
    <source>
        <dbReference type="EMBL" id="ATB29599.1"/>
    </source>
</evidence>
<feature type="compositionally biased region" description="Low complexity" evidence="2">
    <location>
        <begin position="120"/>
        <end position="131"/>
    </location>
</feature>
<proteinExistence type="predicted"/>
<dbReference type="Proteomes" id="UP000217289">
    <property type="component" value="Chromosome"/>
</dbReference>
<feature type="region of interest" description="Disordered" evidence="2">
    <location>
        <begin position="1"/>
        <end position="34"/>
    </location>
</feature>
<sequence>MHRQPPPMSSSSTAPLVPESALLRVAPPAEEPPLRRAEQRLRELVAEIDALDSGLEALHQELERFARAYEDSLAEPSEEVNRAERLLRRLRTLQDAIAALTRLLEQPPPSAEAPRRRSDSTSARTTPRAPTVTPPDEDEDDEAAFREEAEEDEVPSTARPALAEPEREDEASVLKRLRRRLARLLHPDLAQSDEERTRLDALMVRVNVAYEAGDRATLELIAARVGAGEPAEALTDDERLAHLERRIQVLSTAAHSLRQQRERLRATATARLHEEAQRREAEGRDYLAESRVELDEELHGLAQDVRARLRQLERAARALTLLRNKRMTTLPERAKGRKLRAFDPVLESPLVRQGVLRLERQRATPAARELARRLEDAVTQEPWQVSLTLMAFFAEAAGRPPPGLDTSDAWAERYELLRELDMPEAPTYDQALTRLPRHLELGLRVMKKEVRFGLQLREAELLAAVPLALQRADVAERGRSVLSVIGPQEQCKGCGEEVLLQHLLRTRGLDELNGMVCPLCAHTQKSYWLYSRSEGQEALLPHALRLGTVVEQGVRLAGTSVGFQLLPEEREALTAAQLRQRFVDLYLQPYGVELAPEHVRLVQGGHTLDAEAHVGRGSVTVKIAPEAGQSETQVLELLRARIERRFRPDTAR</sequence>
<feature type="compositionally biased region" description="Acidic residues" evidence="2">
    <location>
        <begin position="135"/>
        <end position="154"/>
    </location>
</feature>
<keyword evidence="1" id="KW-0175">Coiled coil</keyword>
<evidence type="ECO:0008006" key="5">
    <source>
        <dbReference type="Google" id="ProtNLM"/>
    </source>
</evidence>
<organism evidence="3 4">
    <name type="scientific">Melittangium boletus DSM 14713</name>
    <dbReference type="NCBI Taxonomy" id="1294270"/>
    <lineage>
        <taxon>Bacteria</taxon>
        <taxon>Pseudomonadati</taxon>
        <taxon>Myxococcota</taxon>
        <taxon>Myxococcia</taxon>
        <taxon>Myxococcales</taxon>
        <taxon>Cystobacterineae</taxon>
        <taxon>Archangiaceae</taxon>
        <taxon>Melittangium</taxon>
    </lineage>
</organism>